<comment type="caution">
    <text evidence="1">The sequence shown here is derived from an EMBL/GenBank/DDBJ whole genome shotgun (WGS) entry which is preliminary data.</text>
</comment>
<accession>A0A176RXC1</accession>
<gene>
    <name evidence="1" type="ORF">THIOM_003958</name>
</gene>
<evidence type="ECO:0000313" key="1">
    <source>
        <dbReference type="EMBL" id="OAD20347.1"/>
    </source>
</evidence>
<name>A0A176RXC1_9GAMM</name>
<sequence length="101" mass="11907">MSLYVNVPISTEVIESNPDCQIRGFYEKNQLVIEINTRYQNHHQRLGIGTKIPLYWVKESSFEVQEISALMWPIRYRVLTREGYYKNNNGKRVYFTTSANG</sequence>
<keyword evidence="2" id="KW-1185">Reference proteome</keyword>
<reference evidence="1 2" key="1">
    <citation type="submission" date="2016-05" db="EMBL/GenBank/DDBJ databases">
        <title>Single-cell genome of chain-forming Candidatus Thiomargarita nelsonii and comparison to other large sulfur-oxidizing bacteria.</title>
        <authorList>
            <person name="Winkel M."/>
            <person name="Salman V."/>
            <person name="Woyke T."/>
            <person name="Schulz-Vogt H."/>
            <person name="Richter M."/>
            <person name="Flood B."/>
            <person name="Bailey J."/>
            <person name="Amann R."/>
            <person name="Mussmann M."/>
        </authorList>
    </citation>
    <scope>NUCLEOTIDE SEQUENCE [LARGE SCALE GENOMIC DNA]</scope>
    <source>
        <strain evidence="1 2">THI036</strain>
    </source>
</reference>
<feature type="non-terminal residue" evidence="1">
    <location>
        <position position="101"/>
    </location>
</feature>
<dbReference type="Proteomes" id="UP000076962">
    <property type="component" value="Unassembled WGS sequence"/>
</dbReference>
<organism evidence="1 2">
    <name type="scientific">Candidatus Thiomargarita nelsonii</name>
    <dbReference type="NCBI Taxonomy" id="1003181"/>
    <lineage>
        <taxon>Bacteria</taxon>
        <taxon>Pseudomonadati</taxon>
        <taxon>Pseudomonadota</taxon>
        <taxon>Gammaproteobacteria</taxon>
        <taxon>Thiotrichales</taxon>
        <taxon>Thiotrichaceae</taxon>
        <taxon>Thiomargarita</taxon>
    </lineage>
</organism>
<evidence type="ECO:0000313" key="2">
    <source>
        <dbReference type="Proteomes" id="UP000076962"/>
    </source>
</evidence>
<dbReference type="EMBL" id="LUTY01002448">
    <property type="protein sequence ID" value="OAD20347.1"/>
    <property type="molecule type" value="Genomic_DNA"/>
</dbReference>
<dbReference type="AlphaFoldDB" id="A0A176RXC1"/>
<proteinExistence type="predicted"/>
<protein>
    <submittedName>
        <fullName evidence="1">Uncharacterized protein</fullName>
    </submittedName>
</protein>